<proteinExistence type="predicted"/>
<comment type="caution">
    <text evidence="3">The sequence shown here is derived from an EMBL/GenBank/DDBJ whole genome shotgun (WGS) entry which is preliminary data.</text>
</comment>
<protein>
    <recommendedName>
        <fullName evidence="2">Ig-like domain-containing protein</fullName>
    </recommendedName>
</protein>
<name>A0AAV5TNE0_9BILA</name>
<feature type="chain" id="PRO_5043428249" description="Ig-like domain-containing protein" evidence="1">
    <location>
        <begin position="41"/>
        <end position="333"/>
    </location>
</feature>
<dbReference type="InterPro" id="IPR036179">
    <property type="entry name" value="Ig-like_dom_sf"/>
</dbReference>
<dbReference type="SUPFAM" id="SSF48726">
    <property type="entry name" value="Immunoglobulin"/>
    <property type="match status" value="1"/>
</dbReference>
<dbReference type="Pfam" id="PF01682">
    <property type="entry name" value="DB"/>
    <property type="match status" value="1"/>
</dbReference>
<keyword evidence="4" id="KW-1185">Reference proteome</keyword>
<evidence type="ECO:0000256" key="1">
    <source>
        <dbReference type="SAM" id="SignalP"/>
    </source>
</evidence>
<organism evidence="3 4">
    <name type="scientific">Pristionchus entomophagus</name>
    <dbReference type="NCBI Taxonomy" id="358040"/>
    <lineage>
        <taxon>Eukaryota</taxon>
        <taxon>Metazoa</taxon>
        <taxon>Ecdysozoa</taxon>
        <taxon>Nematoda</taxon>
        <taxon>Chromadorea</taxon>
        <taxon>Rhabditida</taxon>
        <taxon>Rhabditina</taxon>
        <taxon>Diplogasteromorpha</taxon>
        <taxon>Diplogasteroidea</taxon>
        <taxon>Neodiplogasteridae</taxon>
        <taxon>Pristionchus</taxon>
    </lineage>
</organism>
<evidence type="ECO:0000313" key="3">
    <source>
        <dbReference type="EMBL" id="GMS95826.1"/>
    </source>
</evidence>
<sequence length="333" mass="37293">LLSLFIPPQTEFPIPMNRMILPPLGRSLLSFLLLFHLSSTTSPDLHLTTNAQGYLTVIQGFATQLQCILNSCSKNVNWYKDDALIFNSTSFVKESNLNEESFLLQHQVDFDHSKDCSGSCSDGDGSSCGEGNGCLDNSCCPCQREHFTLILKNLTFEDSGRYRCQVGNSSSTELLEFQVEVLESGLRGGFHQNISFDHSECCEKKGISPLCRAMCKPSEMDKFHFDPTSCKTEDYKNFLSCATEGGNRSHVHCCKTQLVLLSAMIYAVMNSLCFVGLIDCVSTTFQRYSTVTTVPTFHSLILLKKLSSMQSRVINYRCVGNLRKCRHRIEISQ</sequence>
<dbReference type="PROSITE" id="PS50835">
    <property type="entry name" value="IG_LIKE"/>
    <property type="match status" value="1"/>
</dbReference>
<keyword evidence="1" id="KW-0732">Signal</keyword>
<feature type="non-terminal residue" evidence="3">
    <location>
        <position position="1"/>
    </location>
</feature>
<gene>
    <name evidence="3" type="ORF">PENTCL1PPCAC_18001</name>
</gene>
<dbReference type="Gene3D" id="2.60.40.10">
    <property type="entry name" value="Immunoglobulins"/>
    <property type="match status" value="1"/>
</dbReference>
<dbReference type="Proteomes" id="UP001432027">
    <property type="component" value="Unassembled WGS sequence"/>
</dbReference>
<dbReference type="InterPro" id="IPR013783">
    <property type="entry name" value="Ig-like_fold"/>
</dbReference>
<dbReference type="InterPro" id="IPR003599">
    <property type="entry name" value="Ig_sub"/>
</dbReference>
<dbReference type="AlphaFoldDB" id="A0AAV5TNE0"/>
<dbReference type="EMBL" id="BTSX01000004">
    <property type="protein sequence ID" value="GMS95826.1"/>
    <property type="molecule type" value="Genomic_DNA"/>
</dbReference>
<feature type="signal peptide" evidence="1">
    <location>
        <begin position="1"/>
        <end position="40"/>
    </location>
</feature>
<accession>A0AAV5TNE0</accession>
<evidence type="ECO:0000259" key="2">
    <source>
        <dbReference type="PROSITE" id="PS50835"/>
    </source>
</evidence>
<dbReference type="SMART" id="SM00409">
    <property type="entry name" value="IG"/>
    <property type="match status" value="1"/>
</dbReference>
<feature type="domain" description="Ig-like" evidence="2">
    <location>
        <begin position="43"/>
        <end position="180"/>
    </location>
</feature>
<dbReference type="InterPro" id="IPR002602">
    <property type="entry name" value="DB"/>
</dbReference>
<dbReference type="InterPro" id="IPR007110">
    <property type="entry name" value="Ig-like_dom"/>
</dbReference>
<evidence type="ECO:0000313" key="4">
    <source>
        <dbReference type="Proteomes" id="UP001432027"/>
    </source>
</evidence>
<reference evidence="3" key="1">
    <citation type="submission" date="2023-10" db="EMBL/GenBank/DDBJ databases">
        <title>Genome assembly of Pristionchus species.</title>
        <authorList>
            <person name="Yoshida K."/>
            <person name="Sommer R.J."/>
        </authorList>
    </citation>
    <scope>NUCLEOTIDE SEQUENCE</scope>
    <source>
        <strain evidence="3">RS0144</strain>
    </source>
</reference>